<feature type="compositionally biased region" description="Polar residues" evidence="1">
    <location>
        <begin position="438"/>
        <end position="457"/>
    </location>
</feature>
<dbReference type="RefSeq" id="XP_001731532.1">
    <property type="nucleotide sequence ID" value="XM_001731480.1"/>
</dbReference>
<keyword evidence="4" id="KW-1185">Reference proteome</keyword>
<dbReference type="Gene3D" id="1.20.58.150">
    <property type="entry name" value="ANTH domain"/>
    <property type="match status" value="1"/>
</dbReference>
<dbReference type="PANTHER" id="PTHR22951">
    <property type="entry name" value="CLATHRIN ASSEMBLY PROTEIN"/>
    <property type="match status" value="1"/>
</dbReference>
<dbReference type="GO" id="GO:0005905">
    <property type="term" value="C:clathrin-coated pit"/>
    <property type="evidence" value="ECO:0007669"/>
    <property type="project" value="TreeGrafter"/>
</dbReference>
<dbReference type="InterPro" id="IPR014712">
    <property type="entry name" value="ANTH_dom_sf"/>
</dbReference>
<comment type="caution">
    <text evidence="3">The sequence shown here is derived from an EMBL/GenBank/DDBJ whole genome shotgun (WGS) entry which is preliminary data.</text>
</comment>
<proteinExistence type="predicted"/>
<dbReference type="SUPFAM" id="SSF89009">
    <property type="entry name" value="GAT-like domain"/>
    <property type="match status" value="1"/>
</dbReference>
<feature type="compositionally biased region" description="Polar residues" evidence="1">
    <location>
        <begin position="374"/>
        <end position="387"/>
    </location>
</feature>
<dbReference type="OrthoDB" id="44015at2759"/>
<dbReference type="EMBL" id="AAYY01000004">
    <property type="protein sequence ID" value="EDP44318.1"/>
    <property type="molecule type" value="Genomic_DNA"/>
</dbReference>
<sequence>MRSESTISVFSYLAGDPSAILLRRVATNGLSEYSYSKVLSRYAHYLDDRILSFRELGYDIVYAGKRDRFARLRKLSVSRGLFKEISMIQRVMSSLLKCSFFSEDLRDEVSEAALQMTLKDLLAYYMAMNEGIINMLEHYFEMSKADAERSLELYRRFCFQTENVLAFLNAAKRYSYQLRSVIPNLKHAPLSLATALEEYLHETDFSKHEVGSRAKASTAEGVKESKTDASSEEPNATTDKPATEKSSPQKASTMAGMNQTSSSSKKALQDFFESLEQPSTPFNSAYASYTGFYTQPDWFGMSAMPTNGVYGMPQVSGNPFGVTPKGSLQPQMTGFNPFSPQMPIIPQQQQPLIPQHTVATTPFDSIFGQMSLNSAQRPQQPHQMQFNPQSIPQQPQPSSQAQSQLMAPSVQQSSMLTQPNAQKQSPLSFSEPAKPAKPSSNNQGVRPQKTGSMNPFSIPSDFDEPNPVVQEPPKPTLNELAMDAWLGKEKKSDHASALPSVQPNQTGIFGHVASEFARPQLAQPKQDSFSKSPDHMLGEGISMSPQIASRMPSHSMGSQVFGDQHTPLYGQPTGQTIQTQPFGRPSLTATPNTLVSSTSSEAPNRRLSALVPPQQGLDISSQRTGLDAFGVGGTPSQGLSPQFSGSVFGTSPISLGDGSVLYPRNSVSGSQAMTSSSGIGSQPSHPSGRLTTFERKPSVPHVSAMSHSDLQSQITGLTGIKPFQPSSAFGASLVSGQLAPKQTSNTTTPTPVEAQQQPQPTQDLLQL</sequence>
<feature type="domain" description="AP180 N-terminal homology (ANTH)" evidence="2">
    <location>
        <begin position="30"/>
        <end position="202"/>
    </location>
</feature>
<dbReference type="InterPro" id="IPR011417">
    <property type="entry name" value="ANTH_dom"/>
</dbReference>
<dbReference type="KEGG" id="mgl:MGL_1715"/>
<dbReference type="GeneID" id="5855839"/>
<dbReference type="GO" id="GO:0005546">
    <property type="term" value="F:phosphatidylinositol-4,5-bisphosphate binding"/>
    <property type="evidence" value="ECO:0007669"/>
    <property type="project" value="TreeGrafter"/>
</dbReference>
<accession>A8PYS4</accession>
<protein>
    <recommendedName>
        <fullName evidence="2">AP180 N-terminal homology (ANTH) domain-containing protein</fullName>
    </recommendedName>
</protein>
<feature type="region of interest" description="Disordered" evidence="1">
    <location>
        <begin position="734"/>
        <end position="767"/>
    </location>
</feature>
<dbReference type="InterPro" id="IPR045192">
    <property type="entry name" value="AP180-like"/>
</dbReference>
<feature type="region of interest" description="Disordered" evidence="1">
    <location>
        <begin position="374"/>
        <end position="475"/>
    </location>
</feature>
<dbReference type="Pfam" id="PF07651">
    <property type="entry name" value="ANTH"/>
    <property type="match status" value="1"/>
</dbReference>
<dbReference type="GO" id="GO:0000149">
    <property type="term" value="F:SNARE binding"/>
    <property type="evidence" value="ECO:0007669"/>
    <property type="project" value="TreeGrafter"/>
</dbReference>
<feature type="region of interest" description="Disordered" evidence="1">
    <location>
        <begin position="666"/>
        <end position="701"/>
    </location>
</feature>
<dbReference type="Proteomes" id="UP000008837">
    <property type="component" value="Unassembled WGS sequence"/>
</dbReference>
<feature type="region of interest" description="Disordered" evidence="1">
    <location>
        <begin position="585"/>
        <end position="605"/>
    </location>
</feature>
<feature type="region of interest" description="Disordered" evidence="1">
    <location>
        <begin position="210"/>
        <end position="265"/>
    </location>
</feature>
<evidence type="ECO:0000313" key="3">
    <source>
        <dbReference type="EMBL" id="EDP44318.1"/>
    </source>
</evidence>
<dbReference type="GO" id="GO:0006900">
    <property type="term" value="P:vesicle budding from membrane"/>
    <property type="evidence" value="ECO:0007669"/>
    <property type="project" value="TreeGrafter"/>
</dbReference>
<evidence type="ECO:0000313" key="4">
    <source>
        <dbReference type="Proteomes" id="UP000008837"/>
    </source>
</evidence>
<feature type="compositionally biased region" description="Low complexity" evidence="1">
    <location>
        <begin position="388"/>
        <end position="404"/>
    </location>
</feature>
<dbReference type="InParanoid" id="A8PYS4"/>
<evidence type="ECO:0000256" key="1">
    <source>
        <dbReference type="SAM" id="MobiDB-lite"/>
    </source>
</evidence>
<feature type="compositionally biased region" description="Low complexity" evidence="1">
    <location>
        <begin position="746"/>
        <end position="767"/>
    </location>
</feature>
<dbReference type="GO" id="GO:0072583">
    <property type="term" value="P:clathrin-dependent endocytosis"/>
    <property type="evidence" value="ECO:0007669"/>
    <property type="project" value="InterPro"/>
</dbReference>
<dbReference type="VEuPathDB" id="FungiDB:MGL_1715"/>
<dbReference type="GO" id="GO:0030136">
    <property type="term" value="C:clathrin-coated vesicle"/>
    <property type="evidence" value="ECO:0007669"/>
    <property type="project" value="InterPro"/>
</dbReference>
<feature type="compositionally biased region" description="Polar residues" evidence="1">
    <location>
        <begin position="405"/>
        <end position="428"/>
    </location>
</feature>
<dbReference type="GO" id="GO:0048268">
    <property type="term" value="P:clathrin coat assembly"/>
    <property type="evidence" value="ECO:0007669"/>
    <property type="project" value="InterPro"/>
</dbReference>
<organism evidence="3 4">
    <name type="scientific">Malassezia globosa (strain ATCC MYA-4612 / CBS 7966)</name>
    <name type="common">Dandruff-associated fungus</name>
    <dbReference type="NCBI Taxonomy" id="425265"/>
    <lineage>
        <taxon>Eukaryota</taxon>
        <taxon>Fungi</taxon>
        <taxon>Dikarya</taxon>
        <taxon>Basidiomycota</taxon>
        <taxon>Ustilaginomycotina</taxon>
        <taxon>Malasseziomycetes</taxon>
        <taxon>Malasseziales</taxon>
        <taxon>Malasseziaceae</taxon>
        <taxon>Malassezia</taxon>
    </lineage>
</organism>
<name>A8PYS4_MALGO</name>
<evidence type="ECO:0000259" key="2">
    <source>
        <dbReference type="Pfam" id="PF07651"/>
    </source>
</evidence>
<dbReference type="GO" id="GO:0032050">
    <property type="term" value="F:clathrin heavy chain binding"/>
    <property type="evidence" value="ECO:0007669"/>
    <property type="project" value="TreeGrafter"/>
</dbReference>
<feature type="compositionally biased region" description="Polar residues" evidence="1">
    <location>
        <begin position="666"/>
        <end position="685"/>
    </location>
</feature>
<gene>
    <name evidence="3" type="ORF">MGL_1715</name>
</gene>
<feature type="compositionally biased region" description="Polar residues" evidence="1">
    <location>
        <begin position="587"/>
        <end position="602"/>
    </location>
</feature>
<dbReference type="AlphaFoldDB" id="A8PYS4"/>
<reference evidence="3 4" key="1">
    <citation type="journal article" date="2007" name="Proc. Natl. Acad. Sci. U.S.A.">
        <title>Dandruff-associated Malassezia genomes reveal convergent and divergent virulence traits shared with plant and human fungal pathogens.</title>
        <authorList>
            <person name="Xu J."/>
            <person name="Saunders C.W."/>
            <person name="Hu P."/>
            <person name="Grant R.A."/>
            <person name="Boekhout T."/>
            <person name="Kuramae E.E."/>
            <person name="Kronstad J.W."/>
            <person name="Deangelis Y.M."/>
            <person name="Reeder N.L."/>
            <person name="Johnstone K.R."/>
            <person name="Leland M."/>
            <person name="Fieno A.M."/>
            <person name="Begley W.M."/>
            <person name="Sun Y."/>
            <person name="Lacey M.P."/>
            <person name="Chaudhary T."/>
            <person name="Keough T."/>
            <person name="Chu L."/>
            <person name="Sears R."/>
            <person name="Yuan B."/>
            <person name="Dawson T.L.Jr."/>
        </authorList>
    </citation>
    <scope>NUCLEOTIDE SEQUENCE [LARGE SCALE GENOMIC DNA]</scope>
    <source>
        <strain evidence="4">ATCC MYA-4612 / CBS 7966</strain>
    </source>
</reference>
<dbReference type="PANTHER" id="PTHR22951:SF5">
    <property type="entry name" value="PHOSPHATIDYLINOSITOL-BINDING CLATHRIN ASSEMBLY PROTEIN LAP"/>
    <property type="match status" value="1"/>
</dbReference>
<feature type="compositionally biased region" description="Polar residues" evidence="1">
    <location>
        <begin position="232"/>
        <end position="265"/>
    </location>
</feature>
<dbReference type="STRING" id="425265.A8PYS4"/>
<dbReference type="GO" id="GO:0005545">
    <property type="term" value="F:1-phosphatidylinositol binding"/>
    <property type="evidence" value="ECO:0007669"/>
    <property type="project" value="InterPro"/>
</dbReference>
<dbReference type="OMA" id="VPNLKHA"/>